<keyword evidence="2" id="KW-0732">Signal</keyword>
<gene>
    <name evidence="4" type="ORF">ENSA5_13910</name>
</gene>
<evidence type="ECO:0000256" key="1">
    <source>
        <dbReference type="SAM" id="MobiDB-lite"/>
    </source>
</evidence>
<sequence length="649" mass="68308">MTRLASPDFVLLSFACLSLATLAGCGQAAAPVANGPLVGGDAEWPEAPIPQPGGNGEPGDDDSGGDGDPGGDTGDGGDGDGDEWGDPGDGDGDGGDGDGDTGDGDGDTLYDCLEPDDPDGCGVEPNICEAFPWTEGLGEPPPMSPACCIDEDCACMDGLCENAACTADGWCDCNCQLGEDPDCEVDSCAMPAPADEEAAACPDTKDPVVLYMSNDDSNSQASPAFVRRLVSEGSVVPASRVRVYEFLNYYDLSYDNPTADPVDVGIQMRRTDPDTGEFTLLLYAQGQALSPTDRPAFNLVYTLDMSGSMSGEPIELLIDTVTATAGQLRAGDKISLLGWDTEQSILLDGYEVEGPNDPGLMAAIAQIDASGGTNLHDGLVTGYELANEHYIKGGINRVFLVSDGGANAGITDIDLIAAEASDSDGEGIYLIGVGVSEASGYHDDLMNDVTDAGKGAYIFVDSEKEAERMFGDPERFLANTTVAARNVQMELTMPWYFGIKEFHGEEYSADPAEVEPQHLAANDAMSFHQIIQTCDPDAPQQLDTIKAKATYLHPDTFEPMSDEYVVTLGEVVNADASQLYKGDVVVNFAKAFIAISAMIDAQQYEDAIGTANAMSAWLQEAAEALDDAEVVEMVEIMSDYEAVLQGQFG</sequence>
<dbReference type="InterPro" id="IPR036465">
    <property type="entry name" value="vWFA_dom_sf"/>
</dbReference>
<feature type="signal peptide" evidence="2">
    <location>
        <begin position="1"/>
        <end position="23"/>
    </location>
</feature>
<feature type="compositionally biased region" description="Acidic residues" evidence="1">
    <location>
        <begin position="75"/>
        <end position="116"/>
    </location>
</feature>
<proteinExistence type="predicted"/>
<dbReference type="InterPro" id="IPR022156">
    <property type="entry name" value="Uncharacterised_YfbK_N"/>
</dbReference>
<accession>A0A2S9YF51</accession>
<dbReference type="AlphaFoldDB" id="A0A2S9YF51"/>
<name>A0A2S9YF51_9BACT</name>
<evidence type="ECO:0000313" key="4">
    <source>
        <dbReference type="EMBL" id="PRQ03636.1"/>
    </source>
</evidence>
<evidence type="ECO:0000313" key="5">
    <source>
        <dbReference type="Proteomes" id="UP000237968"/>
    </source>
</evidence>
<comment type="caution">
    <text evidence="4">The sequence shown here is derived from an EMBL/GenBank/DDBJ whole genome shotgun (WGS) entry which is preliminary data.</text>
</comment>
<dbReference type="RefSeq" id="WP_146155412.1">
    <property type="nucleotide sequence ID" value="NZ_PVNK01000073.1"/>
</dbReference>
<dbReference type="Pfam" id="PF13768">
    <property type="entry name" value="VWA_3"/>
    <property type="match status" value="1"/>
</dbReference>
<organism evidence="4 5">
    <name type="scientific">Enhygromyxa salina</name>
    <dbReference type="NCBI Taxonomy" id="215803"/>
    <lineage>
        <taxon>Bacteria</taxon>
        <taxon>Pseudomonadati</taxon>
        <taxon>Myxococcota</taxon>
        <taxon>Polyangia</taxon>
        <taxon>Nannocystales</taxon>
        <taxon>Nannocystaceae</taxon>
        <taxon>Enhygromyxa</taxon>
    </lineage>
</organism>
<feature type="region of interest" description="Disordered" evidence="1">
    <location>
        <begin position="36"/>
        <end position="116"/>
    </location>
</feature>
<dbReference type="Proteomes" id="UP000237968">
    <property type="component" value="Unassembled WGS sequence"/>
</dbReference>
<feature type="domain" description="VWFA" evidence="3">
    <location>
        <begin position="298"/>
        <end position="480"/>
    </location>
</feature>
<evidence type="ECO:0000256" key="2">
    <source>
        <dbReference type="SAM" id="SignalP"/>
    </source>
</evidence>
<dbReference type="SMART" id="SM00327">
    <property type="entry name" value="VWA"/>
    <property type="match status" value="1"/>
</dbReference>
<dbReference type="PROSITE" id="PS51257">
    <property type="entry name" value="PROKAR_LIPOPROTEIN"/>
    <property type="match status" value="1"/>
</dbReference>
<dbReference type="InterPro" id="IPR002035">
    <property type="entry name" value="VWF_A"/>
</dbReference>
<dbReference type="Pfam" id="PF12450">
    <property type="entry name" value="vWF_A"/>
    <property type="match status" value="1"/>
</dbReference>
<keyword evidence="5" id="KW-1185">Reference proteome</keyword>
<protein>
    <submittedName>
        <fullName evidence="4">von Willebrand factor</fullName>
    </submittedName>
</protein>
<dbReference type="EMBL" id="PVNK01000073">
    <property type="protein sequence ID" value="PRQ03636.1"/>
    <property type="molecule type" value="Genomic_DNA"/>
</dbReference>
<dbReference type="PROSITE" id="PS50234">
    <property type="entry name" value="VWFA"/>
    <property type="match status" value="1"/>
</dbReference>
<dbReference type="Gene3D" id="3.40.50.410">
    <property type="entry name" value="von Willebrand factor, type A domain"/>
    <property type="match status" value="1"/>
</dbReference>
<feature type="chain" id="PRO_5015537650" evidence="2">
    <location>
        <begin position="24"/>
        <end position="649"/>
    </location>
</feature>
<reference evidence="4 5" key="1">
    <citation type="submission" date="2018-03" db="EMBL/GenBank/DDBJ databases">
        <title>Draft Genome Sequences of the Obligatory Marine Myxobacteria Enhygromyxa salina SWB005.</title>
        <authorList>
            <person name="Poehlein A."/>
            <person name="Moghaddam J.A."/>
            <person name="Harms H."/>
            <person name="Alanjari M."/>
            <person name="Koenig G.M."/>
            <person name="Daniel R."/>
            <person name="Schaeberle T.F."/>
        </authorList>
    </citation>
    <scope>NUCLEOTIDE SEQUENCE [LARGE SCALE GENOMIC DNA]</scope>
    <source>
        <strain evidence="4 5">SWB005</strain>
    </source>
</reference>
<dbReference type="SUPFAM" id="SSF53300">
    <property type="entry name" value="vWA-like"/>
    <property type="match status" value="1"/>
</dbReference>
<dbReference type="OrthoDB" id="9805121at2"/>
<evidence type="ECO:0000259" key="3">
    <source>
        <dbReference type="PROSITE" id="PS50234"/>
    </source>
</evidence>